<organism evidence="1 2">
    <name type="scientific">Brumimicrobium salinarum</name>
    <dbReference type="NCBI Taxonomy" id="2058658"/>
    <lineage>
        <taxon>Bacteria</taxon>
        <taxon>Pseudomonadati</taxon>
        <taxon>Bacteroidota</taxon>
        <taxon>Flavobacteriia</taxon>
        <taxon>Flavobacteriales</taxon>
        <taxon>Crocinitomicaceae</taxon>
        <taxon>Brumimicrobium</taxon>
    </lineage>
</organism>
<proteinExistence type="predicted"/>
<dbReference type="EMBL" id="PJNI01000026">
    <property type="protein sequence ID" value="PKR79522.1"/>
    <property type="molecule type" value="Genomic_DNA"/>
</dbReference>
<accession>A0A2I0QYX1</accession>
<comment type="caution">
    <text evidence="1">The sequence shown here is derived from an EMBL/GenBank/DDBJ whole genome shotgun (WGS) entry which is preliminary data.</text>
</comment>
<protein>
    <submittedName>
        <fullName evidence="1">Uncharacterized protein</fullName>
    </submittedName>
</protein>
<sequence>MKKSMKKIDDLEKSSKLDLNEIKGGLRVGALLANAESYEIIGNSPYKTIVDGLEISSNDQP</sequence>
<keyword evidence="2" id="KW-1185">Reference proteome</keyword>
<name>A0A2I0QYX1_9FLAO</name>
<evidence type="ECO:0000313" key="1">
    <source>
        <dbReference type="EMBL" id="PKR79522.1"/>
    </source>
</evidence>
<dbReference type="RefSeq" id="WP_101335793.1">
    <property type="nucleotide sequence ID" value="NZ_PJNI01000026.1"/>
</dbReference>
<reference evidence="1 2" key="1">
    <citation type="submission" date="2017-12" db="EMBL/GenBank/DDBJ databases">
        <title>The draft genome sequence of Brumimicrobium saltpan LHR20.</title>
        <authorList>
            <person name="Do Z.-J."/>
            <person name="Luo H.-R."/>
        </authorList>
    </citation>
    <scope>NUCLEOTIDE SEQUENCE [LARGE SCALE GENOMIC DNA]</scope>
    <source>
        <strain evidence="1 2">LHR20</strain>
    </source>
</reference>
<gene>
    <name evidence="1" type="ORF">CW751_14745</name>
</gene>
<evidence type="ECO:0000313" key="2">
    <source>
        <dbReference type="Proteomes" id="UP000236654"/>
    </source>
</evidence>
<dbReference type="Proteomes" id="UP000236654">
    <property type="component" value="Unassembled WGS sequence"/>
</dbReference>
<dbReference type="AlphaFoldDB" id="A0A2I0QYX1"/>